<feature type="compositionally biased region" description="Basic and acidic residues" evidence="1">
    <location>
        <begin position="79"/>
        <end position="89"/>
    </location>
</feature>
<evidence type="ECO:0000313" key="2">
    <source>
        <dbReference type="EMBL" id="QKM69251.1"/>
    </source>
</evidence>
<feature type="region of interest" description="Disordered" evidence="1">
    <location>
        <begin position="1"/>
        <end position="103"/>
    </location>
</feature>
<dbReference type="Pfam" id="PF05331">
    <property type="entry name" value="DUF742"/>
    <property type="match status" value="1"/>
</dbReference>
<dbReference type="PANTHER" id="PTHR36221:SF1">
    <property type="entry name" value="DUF742 DOMAIN-CONTAINING PROTEIN"/>
    <property type="match status" value="1"/>
</dbReference>
<reference evidence="2 3" key="1">
    <citation type="journal article" date="2012" name="J. Bacteriol.">
        <title>Draft genome of Streptomyces tsukubaensis NRRL 18488, the producer of the clinically important immunosuppressant tacrolimus (FK506).</title>
        <authorList>
            <person name="Barreiro C."/>
            <person name="Prieto C."/>
            <person name="Sola-Landa A."/>
            <person name="Solera E."/>
            <person name="Martinez-Castro M."/>
            <person name="Perez-Redondo R."/>
            <person name="Garcia-Estrada C."/>
            <person name="Aparicio J.F."/>
            <person name="Fernandez-Martinez L.T."/>
            <person name="Santos-Aberturas J."/>
            <person name="Salehi-Najafabadi Z."/>
            <person name="Rodriguez-Garcia A."/>
            <person name="Tauch A."/>
            <person name="Martin J.F."/>
        </authorList>
    </citation>
    <scope>NUCLEOTIDE SEQUENCE [LARGE SCALE GENOMIC DNA]</scope>
    <source>
        <strain evidence="3">DSM 42081 / NBRC 108919 / NRRL 18488 / 9993</strain>
    </source>
</reference>
<keyword evidence="3" id="KW-1185">Reference proteome</keyword>
<dbReference type="Proteomes" id="UP000005940">
    <property type="component" value="Chromosome"/>
</dbReference>
<name>I2N0A4_STRT9</name>
<dbReference type="EMBL" id="CP029159">
    <property type="protein sequence ID" value="QKM69251.1"/>
    <property type="molecule type" value="Genomic_DNA"/>
</dbReference>
<dbReference type="InterPro" id="IPR007995">
    <property type="entry name" value="DUF742"/>
</dbReference>
<dbReference type="SUPFAM" id="SSF46785">
    <property type="entry name" value="Winged helix' DNA-binding domain"/>
    <property type="match status" value="1"/>
</dbReference>
<dbReference type="Gene3D" id="1.10.10.10">
    <property type="entry name" value="Winged helix-like DNA-binding domain superfamily/Winged helix DNA-binding domain"/>
    <property type="match status" value="1"/>
</dbReference>
<feature type="compositionally biased region" description="Pro residues" evidence="1">
    <location>
        <begin position="94"/>
        <end position="103"/>
    </location>
</feature>
<dbReference type="InterPro" id="IPR036390">
    <property type="entry name" value="WH_DNA-bd_sf"/>
</dbReference>
<dbReference type="AlphaFoldDB" id="I2N0A4"/>
<sequence>MTARRGGRPLVPAYLSTGGQTSPGTDSLERLSILTGLVAPGGGTDPDPGNEPPAPEDPHPAGSAGSAGTTPVRAPAPDPADRNTPDTPEHGVPLPLPAGPAPGLPPGLPAAEWALLDILDGGSLTVVEVAALLGLPVSAVRVLAARLIDRGLVRARPPIPCAAMPAPDLLKRVVDGLRALKL</sequence>
<dbReference type="InterPro" id="IPR036388">
    <property type="entry name" value="WH-like_DNA-bd_sf"/>
</dbReference>
<evidence type="ECO:0000313" key="3">
    <source>
        <dbReference type="Proteomes" id="UP000005940"/>
    </source>
</evidence>
<proteinExistence type="predicted"/>
<accession>I2N0A4</accession>
<evidence type="ECO:0000256" key="1">
    <source>
        <dbReference type="SAM" id="MobiDB-lite"/>
    </source>
</evidence>
<dbReference type="PANTHER" id="PTHR36221">
    <property type="entry name" value="DUF742 DOMAIN-CONTAINING PROTEIN"/>
    <property type="match status" value="1"/>
</dbReference>
<gene>
    <name evidence="2" type="ORF">STSU_020865</name>
</gene>
<protein>
    <submittedName>
        <fullName evidence="2">DUF742 domain-containing protein</fullName>
    </submittedName>
</protein>
<organism evidence="2 3">
    <name type="scientific">Streptomyces tsukubensis (strain DSM 42081 / NBRC 108919 / NRRL 18488 / 9993)</name>
    <dbReference type="NCBI Taxonomy" id="1114943"/>
    <lineage>
        <taxon>Bacteria</taxon>
        <taxon>Bacillati</taxon>
        <taxon>Actinomycetota</taxon>
        <taxon>Actinomycetes</taxon>
        <taxon>Kitasatosporales</taxon>
        <taxon>Streptomycetaceae</taxon>
        <taxon>Streptomyces</taxon>
    </lineage>
</organism>